<feature type="domain" description="YetF C-terminal" evidence="8">
    <location>
        <begin position="101"/>
        <end position="231"/>
    </location>
</feature>
<name>A0ABS4CRE9_9BACI</name>
<evidence type="ECO:0000259" key="8">
    <source>
        <dbReference type="Pfam" id="PF04239"/>
    </source>
</evidence>
<comment type="caution">
    <text evidence="9">The sequence shown here is derived from an EMBL/GenBank/DDBJ whole genome shotgun (WGS) entry which is preliminary data.</text>
</comment>
<accession>A0ABS4CRE9</accession>
<feature type="transmembrane region" description="Helical" evidence="7">
    <location>
        <begin position="48"/>
        <end position="69"/>
    </location>
</feature>
<keyword evidence="6 7" id="KW-0472">Membrane</keyword>
<keyword evidence="5 7" id="KW-1133">Transmembrane helix</keyword>
<evidence type="ECO:0000313" key="9">
    <source>
        <dbReference type="EMBL" id="MBP1080119.1"/>
    </source>
</evidence>
<dbReference type="PANTHER" id="PTHR34582">
    <property type="entry name" value="UPF0702 TRANSMEMBRANE PROTEIN YCAP"/>
    <property type="match status" value="1"/>
</dbReference>
<dbReference type="Gene3D" id="3.30.240.20">
    <property type="entry name" value="bsu07140 like domains"/>
    <property type="match status" value="2"/>
</dbReference>
<comment type="subcellular location">
    <subcellularLocation>
        <location evidence="1">Cell membrane</location>
        <topology evidence="1">Multi-pass membrane protein</topology>
    </subcellularLocation>
</comment>
<dbReference type="Proteomes" id="UP000674416">
    <property type="component" value="Unassembled WGS sequence"/>
</dbReference>
<dbReference type="EMBL" id="JAFDST010000001">
    <property type="protein sequence ID" value="MBP1080119.1"/>
    <property type="molecule type" value="Genomic_DNA"/>
</dbReference>
<gene>
    <name evidence="9" type="ORF">JOC74_000607</name>
</gene>
<dbReference type="InterPro" id="IPR023090">
    <property type="entry name" value="UPF0702_alpha/beta_dom_sf"/>
</dbReference>
<protein>
    <submittedName>
        <fullName evidence="9">Uncharacterized membrane protein YcaP (DUF421 family)</fullName>
    </submittedName>
</protein>
<evidence type="ECO:0000313" key="10">
    <source>
        <dbReference type="Proteomes" id="UP000674416"/>
    </source>
</evidence>
<evidence type="ECO:0000256" key="1">
    <source>
        <dbReference type="ARBA" id="ARBA00004651"/>
    </source>
</evidence>
<evidence type="ECO:0000256" key="4">
    <source>
        <dbReference type="ARBA" id="ARBA00022692"/>
    </source>
</evidence>
<evidence type="ECO:0000256" key="3">
    <source>
        <dbReference type="ARBA" id="ARBA00022475"/>
    </source>
</evidence>
<keyword evidence="4 7" id="KW-0812">Transmembrane</keyword>
<reference evidence="9 10" key="1">
    <citation type="submission" date="2021-01" db="EMBL/GenBank/DDBJ databases">
        <title>Genomic Encyclopedia of Type Strains, Phase IV (KMG-IV): sequencing the most valuable type-strain genomes for metagenomic binning, comparative biology and taxonomic classification.</title>
        <authorList>
            <person name="Goeker M."/>
        </authorList>
    </citation>
    <scope>NUCLEOTIDE SEQUENCE [LARGE SCALE GENOMIC DNA]</scope>
    <source>
        <strain evidence="9 10">DSM 103394</strain>
    </source>
</reference>
<keyword evidence="10" id="KW-1185">Reference proteome</keyword>
<dbReference type="PANTHER" id="PTHR34582:SF5">
    <property type="entry name" value="UPF0702 TRANSMEMBRANE PROTEIN YETF"/>
    <property type="match status" value="1"/>
</dbReference>
<evidence type="ECO:0000256" key="7">
    <source>
        <dbReference type="SAM" id="Phobius"/>
    </source>
</evidence>
<evidence type="ECO:0000256" key="6">
    <source>
        <dbReference type="ARBA" id="ARBA00023136"/>
    </source>
</evidence>
<dbReference type="InterPro" id="IPR007353">
    <property type="entry name" value="DUF421"/>
</dbReference>
<feature type="transmembrane region" description="Helical" evidence="7">
    <location>
        <begin position="21"/>
        <end position="42"/>
    </location>
</feature>
<dbReference type="Pfam" id="PF04239">
    <property type="entry name" value="DUF421"/>
    <property type="match status" value="1"/>
</dbReference>
<comment type="similarity">
    <text evidence="2">Belongs to the UPF0702 family.</text>
</comment>
<evidence type="ECO:0000256" key="2">
    <source>
        <dbReference type="ARBA" id="ARBA00006448"/>
    </source>
</evidence>
<keyword evidence="3" id="KW-1003">Cell membrane</keyword>
<proteinExistence type="inferred from homology"/>
<feature type="transmembrane region" description="Helical" evidence="7">
    <location>
        <begin position="81"/>
        <end position="103"/>
    </location>
</feature>
<evidence type="ECO:0000256" key="5">
    <source>
        <dbReference type="ARBA" id="ARBA00022989"/>
    </source>
</evidence>
<organism evidence="9 10">
    <name type="scientific">Bacillus capparidis</name>
    <dbReference type="NCBI Taxonomy" id="1840411"/>
    <lineage>
        <taxon>Bacteria</taxon>
        <taxon>Bacillati</taxon>
        <taxon>Bacillota</taxon>
        <taxon>Bacilli</taxon>
        <taxon>Bacillales</taxon>
        <taxon>Bacillaceae</taxon>
        <taxon>Bacillus</taxon>
    </lineage>
</organism>
<sequence length="248" mass="28025">MKDSRLFAIMDFLSVISSNEVLEVFSFVVNLIFIFVVFIFAVKFLGKSALAQLTPYDFGAIIFLSYLAFEAIKIDGIVQALIGMIVVTCVHLIISKLSLYNWINQFIIGNPTILIKHSEVIYNNLRKNKYSLAELLSNLRASGYPDIQDIEYAILEPNGEISILPKKELVPVTPKDLHINVEYKGLPIAVVIEGKIQKKNLKLINKNDEWLKKELAANGYQQIKHIIYASVRGTDHSLTVNTIENNKL</sequence>